<dbReference type="InterPro" id="IPR009061">
    <property type="entry name" value="DNA-bd_dom_put_sf"/>
</dbReference>
<dbReference type="GO" id="GO:0003677">
    <property type="term" value="F:DNA binding"/>
    <property type="evidence" value="ECO:0007669"/>
    <property type="project" value="UniProtKB-KW"/>
</dbReference>
<reference evidence="3 4" key="1">
    <citation type="submission" date="2020-08" db="EMBL/GenBank/DDBJ databases">
        <title>Genomic Encyclopedia of Type Strains, Phase IV (KMG-IV): sequencing the most valuable type-strain genomes for metagenomic binning, comparative biology and taxonomic classification.</title>
        <authorList>
            <person name="Goeker M."/>
        </authorList>
    </citation>
    <scope>NUCLEOTIDE SEQUENCE [LARGE SCALE GENOMIC DNA]</scope>
    <source>
        <strain evidence="3 4">DSM 103679</strain>
    </source>
</reference>
<evidence type="ECO:0000313" key="3">
    <source>
        <dbReference type="EMBL" id="MBB5218592.1"/>
    </source>
</evidence>
<dbReference type="PANTHER" id="PTHR30204:SF15">
    <property type="entry name" value="BLL5018 PROTEIN"/>
    <property type="match status" value="1"/>
</dbReference>
<dbReference type="PROSITE" id="PS50937">
    <property type="entry name" value="HTH_MERR_2"/>
    <property type="match status" value="1"/>
</dbReference>
<dbReference type="Proteomes" id="UP000578697">
    <property type="component" value="Unassembled WGS sequence"/>
</dbReference>
<dbReference type="Pfam" id="PF13411">
    <property type="entry name" value="MerR_1"/>
    <property type="match status" value="1"/>
</dbReference>
<dbReference type="InterPro" id="IPR000551">
    <property type="entry name" value="MerR-type_HTH_dom"/>
</dbReference>
<protein>
    <submittedName>
        <fullName evidence="3">DNA-binding transcriptional MerR regulator</fullName>
    </submittedName>
</protein>
<dbReference type="AlphaFoldDB" id="A0A840SGQ6"/>
<dbReference type="GO" id="GO:0003700">
    <property type="term" value="F:DNA-binding transcription factor activity"/>
    <property type="evidence" value="ECO:0007669"/>
    <property type="project" value="InterPro"/>
</dbReference>
<name>A0A840SGQ6_9SPIR</name>
<dbReference type="InterPro" id="IPR047057">
    <property type="entry name" value="MerR_fam"/>
</dbReference>
<proteinExistence type="predicted"/>
<keyword evidence="1 3" id="KW-0238">DNA-binding</keyword>
<evidence type="ECO:0000256" key="1">
    <source>
        <dbReference type="ARBA" id="ARBA00023125"/>
    </source>
</evidence>
<dbReference type="PANTHER" id="PTHR30204">
    <property type="entry name" value="REDOX-CYCLING DRUG-SENSING TRANSCRIPTIONAL ACTIVATOR SOXR"/>
    <property type="match status" value="1"/>
</dbReference>
<comment type="caution">
    <text evidence="3">The sequence shown here is derived from an EMBL/GenBank/DDBJ whole genome shotgun (WGS) entry which is preliminary data.</text>
</comment>
<keyword evidence="4" id="KW-1185">Reference proteome</keyword>
<dbReference type="EMBL" id="JACHFR010000002">
    <property type="protein sequence ID" value="MBB5218592.1"/>
    <property type="molecule type" value="Genomic_DNA"/>
</dbReference>
<accession>A0A840SGQ6</accession>
<dbReference type="Gene3D" id="1.10.1660.10">
    <property type="match status" value="1"/>
</dbReference>
<evidence type="ECO:0000259" key="2">
    <source>
        <dbReference type="PROSITE" id="PS50937"/>
    </source>
</evidence>
<gene>
    <name evidence="3" type="ORF">HNP77_000961</name>
</gene>
<dbReference type="SMART" id="SM00422">
    <property type="entry name" value="HTH_MERR"/>
    <property type="match status" value="1"/>
</dbReference>
<sequence length="110" mass="12707">MAQFTIGQIEKLTGVKAHVLRYWEEVVPAIAPQKSNSGRRVYTQRHLDIILRMKYLIQKKGLSIENARNRIIAESAKFSENAASLEQIHSIRKSLSELYLKLQETKLNEK</sequence>
<evidence type="ECO:0000313" key="4">
    <source>
        <dbReference type="Proteomes" id="UP000578697"/>
    </source>
</evidence>
<organism evidence="3 4">
    <name type="scientific">Treponema rectale</name>
    <dbReference type="NCBI Taxonomy" id="744512"/>
    <lineage>
        <taxon>Bacteria</taxon>
        <taxon>Pseudomonadati</taxon>
        <taxon>Spirochaetota</taxon>
        <taxon>Spirochaetia</taxon>
        <taxon>Spirochaetales</taxon>
        <taxon>Treponemataceae</taxon>
        <taxon>Treponema</taxon>
    </lineage>
</organism>
<dbReference type="SUPFAM" id="SSF46955">
    <property type="entry name" value="Putative DNA-binding domain"/>
    <property type="match status" value="1"/>
</dbReference>
<dbReference type="RefSeq" id="WP_184652040.1">
    <property type="nucleotide sequence ID" value="NZ_JACHFR010000002.1"/>
</dbReference>
<feature type="domain" description="HTH merR-type" evidence="2">
    <location>
        <begin position="1"/>
        <end position="73"/>
    </location>
</feature>